<proteinExistence type="predicted"/>
<gene>
    <name evidence="2" type="ORF">LCGC14_3078320</name>
</gene>
<feature type="non-terminal residue" evidence="2">
    <location>
        <position position="1"/>
    </location>
</feature>
<dbReference type="AlphaFoldDB" id="A0A0F8Z4S0"/>
<feature type="compositionally biased region" description="Basic and acidic residues" evidence="1">
    <location>
        <begin position="297"/>
        <end position="312"/>
    </location>
</feature>
<accession>A0A0F8Z4S0</accession>
<feature type="compositionally biased region" description="Polar residues" evidence="1">
    <location>
        <begin position="35"/>
        <end position="47"/>
    </location>
</feature>
<feature type="compositionally biased region" description="Pro residues" evidence="1">
    <location>
        <begin position="16"/>
        <end position="32"/>
    </location>
</feature>
<sequence>PPAPAWDLALQAHFWQPPPQPVGVPPEAPGPPSVLTGTHNSAEPSGTTCLGTPCPNARFVKGTCVEHGNVHWLMVPCKARSCEECGPVGRHKIAQRIAHGCRTLWPAAWMVLTFRKDIDKKAAVRQMGTFIRWLRTTPGNAHLEYVATYELTKRGRLHINLIVAPWTSVYQRVLARQWGARLWVEWVKDDQGMGVEAAAAYNPDALGGYLSKIEQAVPDDRRVSYSKGWPKLPVEPPTEHPVTYEYLDDHRQLTLRGFIARGLVVQVEPGIYELARDARDFTTCACFAHPKPGPVLTDHHPPDSTDPAHRGY</sequence>
<evidence type="ECO:0000256" key="1">
    <source>
        <dbReference type="SAM" id="MobiDB-lite"/>
    </source>
</evidence>
<name>A0A0F8Z4S0_9ZZZZ</name>
<evidence type="ECO:0000313" key="2">
    <source>
        <dbReference type="EMBL" id="KKK55066.1"/>
    </source>
</evidence>
<feature type="region of interest" description="Disordered" evidence="1">
    <location>
        <begin position="16"/>
        <end position="47"/>
    </location>
</feature>
<organism evidence="2">
    <name type="scientific">marine sediment metagenome</name>
    <dbReference type="NCBI Taxonomy" id="412755"/>
    <lineage>
        <taxon>unclassified sequences</taxon>
        <taxon>metagenomes</taxon>
        <taxon>ecological metagenomes</taxon>
    </lineage>
</organism>
<evidence type="ECO:0008006" key="3">
    <source>
        <dbReference type="Google" id="ProtNLM"/>
    </source>
</evidence>
<protein>
    <recommendedName>
        <fullName evidence="3">Replication protein</fullName>
    </recommendedName>
</protein>
<comment type="caution">
    <text evidence="2">The sequence shown here is derived from an EMBL/GenBank/DDBJ whole genome shotgun (WGS) entry which is preliminary data.</text>
</comment>
<dbReference type="EMBL" id="LAZR01065674">
    <property type="protein sequence ID" value="KKK55066.1"/>
    <property type="molecule type" value="Genomic_DNA"/>
</dbReference>
<reference evidence="2" key="1">
    <citation type="journal article" date="2015" name="Nature">
        <title>Complex archaea that bridge the gap between prokaryotes and eukaryotes.</title>
        <authorList>
            <person name="Spang A."/>
            <person name="Saw J.H."/>
            <person name="Jorgensen S.L."/>
            <person name="Zaremba-Niedzwiedzka K."/>
            <person name="Martijn J."/>
            <person name="Lind A.E."/>
            <person name="van Eijk R."/>
            <person name="Schleper C."/>
            <person name="Guy L."/>
            <person name="Ettema T.J."/>
        </authorList>
    </citation>
    <scope>NUCLEOTIDE SEQUENCE</scope>
</reference>
<feature type="region of interest" description="Disordered" evidence="1">
    <location>
        <begin position="292"/>
        <end position="312"/>
    </location>
</feature>